<evidence type="ECO:0000313" key="2">
    <source>
        <dbReference type="Proteomes" id="UP000199169"/>
    </source>
</evidence>
<evidence type="ECO:0000313" key="1">
    <source>
        <dbReference type="EMBL" id="SBT04853.1"/>
    </source>
</evidence>
<dbReference type="STRING" id="1860102.ACCAA_190026"/>
<protein>
    <submittedName>
        <fullName evidence="1">Uncharacterized protein</fullName>
    </submittedName>
</protein>
<organism evidence="1 2">
    <name type="scientific">Candidatus Accumulibacter aalborgensis</name>
    <dbReference type="NCBI Taxonomy" id="1860102"/>
    <lineage>
        <taxon>Bacteria</taxon>
        <taxon>Pseudomonadati</taxon>
        <taxon>Pseudomonadota</taxon>
        <taxon>Betaproteobacteria</taxon>
        <taxon>Candidatus Accumulibacter</taxon>
    </lineage>
</organism>
<sequence>MTRFVLGASTGLHFSWLSVLIEFHPSDFDLATMPRSNDFHAPWPVVAEIAVVRSVGVSVVRGVRLVRVPLGAPSRAGSR</sequence>
<gene>
    <name evidence="1" type="ORF">ACCAA_190026</name>
</gene>
<reference evidence="1 2" key="1">
    <citation type="submission" date="2016-06" db="EMBL/GenBank/DDBJ databases">
        <authorList>
            <person name="Kjaerup R.B."/>
            <person name="Dalgaard T.S."/>
            <person name="Juul-Madsen H.R."/>
        </authorList>
    </citation>
    <scope>NUCLEOTIDE SEQUENCE [LARGE SCALE GENOMIC DNA]</scope>
    <source>
        <strain evidence="1">3</strain>
    </source>
</reference>
<proteinExistence type="predicted"/>
<dbReference type="Proteomes" id="UP000199169">
    <property type="component" value="Unassembled WGS sequence"/>
</dbReference>
<accession>A0A1A8XLN0</accession>
<keyword evidence="2" id="KW-1185">Reference proteome</keyword>
<dbReference type="AlphaFoldDB" id="A0A1A8XLN0"/>
<dbReference type="EMBL" id="FLQX01000093">
    <property type="protein sequence ID" value="SBT04853.1"/>
    <property type="molecule type" value="Genomic_DNA"/>
</dbReference>
<name>A0A1A8XLN0_9PROT</name>